<name>A0A0R1HX05_9LACO</name>
<dbReference type="Gene3D" id="1.10.287.1080">
    <property type="entry name" value="MazG-like"/>
    <property type="match status" value="1"/>
</dbReference>
<dbReference type="RefSeq" id="WP_054660179.1">
    <property type="nucleotide sequence ID" value="NZ_AZCX01000003.1"/>
</dbReference>
<dbReference type="CDD" id="cd11537">
    <property type="entry name" value="NTP-PPase_RS21-C6_like"/>
    <property type="match status" value="1"/>
</dbReference>
<keyword evidence="2" id="KW-1185">Reference proteome</keyword>
<dbReference type="PANTHER" id="PTHR46523">
    <property type="entry name" value="DCTP PYROPHOSPHATASE 1"/>
    <property type="match status" value="1"/>
</dbReference>
<dbReference type="GO" id="GO:0047429">
    <property type="term" value="F:nucleoside triphosphate diphosphatase activity"/>
    <property type="evidence" value="ECO:0007669"/>
    <property type="project" value="InterPro"/>
</dbReference>
<reference evidence="1 2" key="1">
    <citation type="journal article" date="2015" name="Genome Announc.">
        <title>Expanding the biotechnology potential of lactobacilli through comparative genomics of 213 strains and associated genera.</title>
        <authorList>
            <person name="Sun Z."/>
            <person name="Harris H.M."/>
            <person name="McCann A."/>
            <person name="Guo C."/>
            <person name="Argimon S."/>
            <person name="Zhang W."/>
            <person name="Yang X."/>
            <person name="Jeffery I.B."/>
            <person name="Cooney J.C."/>
            <person name="Kagawa T.F."/>
            <person name="Liu W."/>
            <person name="Song Y."/>
            <person name="Salvetti E."/>
            <person name="Wrobel A."/>
            <person name="Rasinkangas P."/>
            <person name="Parkhill J."/>
            <person name="Rea M.C."/>
            <person name="O'Sullivan O."/>
            <person name="Ritari J."/>
            <person name="Douillard F.P."/>
            <person name="Paul Ross R."/>
            <person name="Yang R."/>
            <person name="Briner A.E."/>
            <person name="Felis G.E."/>
            <person name="de Vos W.M."/>
            <person name="Barrangou R."/>
            <person name="Klaenhammer T.R."/>
            <person name="Caufield P.W."/>
            <person name="Cui Y."/>
            <person name="Zhang H."/>
            <person name="O'Toole P.W."/>
        </authorList>
    </citation>
    <scope>NUCLEOTIDE SEQUENCE [LARGE SCALE GENOMIC DNA]</scope>
    <source>
        <strain evidence="1 2">JCM 15530</strain>
    </source>
</reference>
<dbReference type="PIRSF" id="PIRSF029826">
    <property type="entry name" value="UCP029826_pph"/>
    <property type="match status" value="1"/>
</dbReference>
<protein>
    <recommendedName>
        <fullName evidence="3">Nucleotide pyrophosphohydrolase</fullName>
    </recommendedName>
</protein>
<dbReference type="Proteomes" id="UP000050911">
    <property type="component" value="Unassembled WGS sequence"/>
</dbReference>
<dbReference type="AlphaFoldDB" id="A0A0R1HX05"/>
<organism evidence="1 2">
    <name type="scientific">Secundilactobacillus kimchicus JCM 15530</name>
    <dbReference type="NCBI Taxonomy" id="1302272"/>
    <lineage>
        <taxon>Bacteria</taxon>
        <taxon>Bacillati</taxon>
        <taxon>Bacillota</taxon>
        <taxon>Bacilli</taxon>
        <taxon>Lactobacillales</taxon>
        <taxon>Lactobacillaceae</taxon>
        <taxon>Secundilactobacillus</taxon>
    </lineage>
</organism>
<dbReference type="OrthoDB" id="9791898at2"/>
<dbReference type="STRING" id="1302272.FC96_GL001506"/>
<dbReference type="PANTHER" id="PTHR46523:SF1">
    <property type="entry name" value="DCTP PYROPHOSPHATASE 1"/>
    <property type="match status" value="1"/>
</dbReference>
<evidence type="ECO:0000313" key="1">
    <source>
        <dbReference type="EMBL" id="KRK48404.1"/>
    </source>
</evidence>
<dbReference type="Pfam" id="PF12643">
    <property type="entry name" value="MazG-like"/>
    <property type="match status" value="1"/>
</dbReference>
<dbReference type="GO" id="GO:0009143">
    <property type="term" value="P:nucleoside triphosphate catabolic process"/>
    <property type="evidence" value="ECO:0007669"/>
    <property type="project" value="InterPro"/>
</dbReference>
<dbReference type="SUPFAM" id="SSF101386">
    <property type="entry name" value="all-alpha NTP pyrophosphatases"/>
    <property type="match status" value="1"/>
</dbReference>
<gene>
    <name evidence="1" type="ORF">FC96_GL001506</name>
</gene>
<evidence type="ECO:0008006" key="3">
    <source>
        <dbReference type="Google" id="ProtNLM"/>
    </source>
</evidence>
<dbReference type="EMBL" id="AZCX01000003">
    <property type="protein sequence ID" value="KRK48404.1"/>
    <property type="molecule type" value="Genomic_DNA"/>
</dbReference>
<dbReference type="InterPro" id="IPR025984">
    <property type="entry name" value="DCTPP"/>
</dbReference>
<dbReference type="PATRIC" id="fig|1302272.5.peg.1523"/>
<accession>A0A0R1HX05</accession>
<proteinExistence type="predicted"/>
<comment type="caution">
    <text evidence="1">The sequence shown here is derived from an EMBL/GenBank/DDBJ whole genome shotgun (WGS) entry which is preliminary data.</text>
</comment>
<sequence length="103" mass="12017">MDYQDVEKVLRAFRDDRGWQKYHTLPALSRALSIEAAEVSEHFLWRDAEDGAKDAADLQALKMEIADVLAYAYFMCMKLDVDPNALVMEKMAINQHRHWDQED</sequence>
<evidence type="ECO:0000313" key="2">
    <source>
        <dbReference type="Proteomes" id="UP000050911"/>
    </source>
</evidence>
<dbReference type="InterPro" id="IPR052555">
    <property type="entry name" value="dCTP_Pyrophosphatase"/>
</dbReference>